<sequence>MRLKFILIVGMLFYTMSQGSLKAQKRIDAGQKIENIVLKDTKREKRSITELQGKVVLIHFWASWCPNCRIENKKLIELYEKYKDRDFTQGQKFEIYAISLDKKEQQWLKAIEHDGISWKYNVSDLKGWYGKYPTRFQLQYVPYNILINKNGTIIANNLKFKELQSRLINMSK</sequence>
<reference evidence="1" key="1">
    <citation type="submission" date="2021-08" db="EMBL/GenBank/DDBJ databases">
        <title>Novel anaerobic bacterium isolated from sea squirt in East Sea, Republic of Korea.</title>
        <authorList>
            <person name="Nguyen T.H."/>
            <person name="Li Z."/>
            <person name="Lee Y.-J."/>
            <person name="Ko J."/>
            <person name="Kim S.-G."/>
        </authorList>
    </citation>
    <scope>NUCLEOTIDE SEQUENCE</scope>
    <source>
        <strain evidence="1">KCTC 25031</strain>
    </source>
</reference>
<gene>
    <name evidence="1" type="ORF">K4L44_11725</name>
</gene>
<proteinExistence type="predicted"/>
<organism evidence="1 2">
    <name type="scientific">Halosquirtibacter laminarini</name>
    <dbReference type="NCBI Taxonomy" id="3374600"/>
    <lineage>
        <taxon>Bacteria</taxon>
        <taxon>Pseudomonadati</taxon>
        <taxon>Bacteroidota</taxon>
        <taxon>Bacteroidia</taxon>
        <taxon>Marinilabiliales</taxon>
        <taxon>Prolixibacteraceae</taxon>
        <taxon>Halosquirtibacter</taxon>
    </lineage>
</organism>
<protein>
    <submittedName>
        <fullName evidence="1">TlpA family protein disulfide reductase</fullName>
    </submittedName>
</protein>
<dbReference type="Proteomes" id="UP000826212">
    <property type="component" value="Chromosome"/>
</dbReference>
<name>A0AC61NCL5_9BACT</name>
<keyword evidence="2" id="KW-1185">Reference proteome</keyword>
<evidence type="ECO:0000313" key="2">
    <source>
        <dbReference type="Proteomes" id="UP000826212"/>
    </source>
</evidence>
<dbReference type="EMBL" id="CP081303">
    <property type="protein sequence ID" value="QZE13253.1"/>
    <property type="molecule type" value="Genomic_DNA"/>
</dbReference>
<accession>A0AC61NCL5</accession>
<evidence type="ECO:0000313" key="1">
    <source>
        <dbReference type="EMBL" id="QZE13253.1"/>
    </source>
</evidence>